<keyword evidence="2" id="KW-0808">Transferase</keyword>
<evidence type="ECO:0000256" key="2">
    <source>
        <dbReference type="ARBA" id="ARBA00022679"/>
    </source>
</evidence>
<dbReference type="Pfam" id="PF01555">
    <property type="entry name" value="N6_N4_Mtase"/>
    <property type="match status" value="1"/>
</dbReference>
<dbReference type="AlphaFoldDB" id="A0A6F9EHU2"/>
<dbReference type="Proteomes" id="UP000502196">
    <property type="component" value="Chromosome"/>
</dbReference>
<dbReference type="SUPFAM" id="SSF53335">
    <property type="entry name" value="S-adenosyl-L-methionine-dependent methyltransferases"/>
    <property type="match status" value="1"/>
</dbReference>
<dbReference type="GO" id="GO:0009307">
    <property type="term" value="P:DNA restriction-modification system"/>
    <property type="evidence" value="ECO:0007669"/>
    <property type="project" value="UniProtKB-KW"/>
</dbReference>
<accession>A0A6F9EHU2</accession>
<dbReference type="InterPro" id="IPR002295">
    <property type="entry name" value="N4/N6-MTase_EcoPI_Mod-like"/>
</dbReference>
<gene>
    <name evidence="6" type="ORF">COOX1_3233</name>
</gene>
<dbReference type="PRINTS" id="PR00506">
    <property type="entry name" value="D21N6MTFRASE"/>
</dbReference>
<dbReference type="InterPro" id="IPR002941">
    <property type="entry name" value="DNA_methylase_N4/N6"/>
</dbReference>
<feature type="domain" description="DNA methylase N-4/N-6" evidence="5">
    <location>
        <begin position="107"/>
        <end position="372"/>
    </location>
</feature>
<dbReference type="GO" id="GO:0003677">
    <property type="term" value="F:DNA binding"/>
    <property type="evidence" value="ECO:0007669"/>
    <property type="project" value="InterPro"/>
</dbReference>
<evidence type="ECO:0000313" key="6">
    <source>
        <dbReference type="EMBL" id="CAB3395987.1"/>
    </source>
</evidence>
<dbReference type="EMBL" id="LR792683">
    <property type="protein sequence ID" value="CAB3395987.1"/>
    <property type="molecule type" value="Genomic_DNA"/>
</dbReference>
<dbReference type="GO" id="GO:0032259">
    <property type="term" value="P:methylation"/>
    <property type="evidence" value="ECO:0007669"/>
    <property type="project" value="UniProtKB-KW"/>
</dbReference>
<evidence type="ECO:0000259" key="5">
    <source>
        <dbReference type="Pfam" id="PF01555"/>
    </source>
</evidence>
<keyword evidence="1" id="KW-0489">Methyltransferase</keyword>
<reference evidence="6 7" key="1">
    <citation type="submission" date="2020-04" db="EMBL/GenBank/DDBJ databases">
        <authorList>
            <person name="Hogendoorn C."/>
        </authorList>
    </citation>
    <scope>NUCLEOTIDE SEQUENCE [LARGE SCALE GENOMIC DNA]</scope>
    <source>
        <strain evidence="6">COOX1</strain>
    </source>
</reference>
<dbReference type="GO" id="GO:0008170">
    <property type="term" value="F:N-methyltransferase activity"/>
    <property type="evidence" value="ECO:0007669"/>
    <property type="project" value="InterPro"/>
</dbReference>
<proteinExistence type="predicted"/>
<dbReference type="REBASE" id="393950">
    <property type="entry name" value="M.KspCOOX1ORF3233P"/>
</dbReference>
<dbReference type="RefSeq" id="WP_170086482.1">
    <property type="nucleotide sequence ID" value="NZ_CP047971.1"/>
</dbReference>
<evidence type="ECO:0000256" key="1">
    <source>
        <dbReference type="ARBA" id="ARBA00022603"/>
    </source>
</evidence>
<evidence type="ECO:0000313" key="7">
    <source>
        <dbReference type="Proteomes" id="UP000502196"/>
    </source>
</evidence>
<keyword evidence="3" id="KW-0949">S-adenosyl-L-methionine</keyword>
<sequence length="380" mass="43076">MSRLTDAQRKHIIELLEDGQELPVDYKHLLFPPERKEYELVYGGKDREEDILAETMAVPLQAIRTFGDNNVEWHNMLIFGDNLQTMKTLLKAKEQGLLVNADGSRGVKLIYIDPPFATKQEFRGSSEEMAYQDKVAGAKFLEFLRKRLIFLRELLASDGSIYVHVDSRKSHYIKVIMDEIFPSMEFAEIVWICGLMGSGKFYPKAHETILCYKAYEGFFDPPKRLGYSTRITKALQKDENGWFYTRGKESSGGTSYLKTYICKDPTLSKEEAIKIANETRPQPAWSVWVGKDKLARAFGDEPVGTYAYTEAEKVGYPTQKPEALLKRIIEASSRPGDIVLDAFAGSGTTLAVAEKLSRRWIGIDSSKLAIYTTVKIHKLA</sequence>
<dbReference type="InterPro" id="IPR029063">
    <property type="entry name" value="SAM-dependent_MTases_sf"/>
</dbReference>
<dbReference type="Gene3D" id="3.40.50.150">
    <property type="entry name" value="Vaccinia Virus protein VP39"/>
    <property type="match status" value="1"/>
</dbReference>
<dbReference type="REBASE" id="393951">
    <property type="entry name" value="M.KspFAVT5ORF3225P"/>
</dbReference>
<keyword evidence="4" id="KW-0680">Restriction system</keyword>
<organism evidence="6 7">
    <name type="scientific">Kyrpidia spormannii</name>
    <dbReference type="NCBI Taxonomy" id="2055160"/>
    <lineage>
        <taxon>Bacteria</taxon>
        <taxon>Bacillati</taxon>
        <taxon>Bacillota</taxon>
        <taxon>Bacilli</taxon>
        <taxon>Bacillales</taxon>
        <taxon>Alicyclobacillaceae</taxon>
        <taxon>Kyrpidia</taxon>
    </lineage>
</organism>
<name>A0A6F9EHU2_9BACL</name>
<evidence type="ECO:0000256" key="3">
    <source>
        <dbReference type="ARBA" id="ARBA00022691"/>
    </source>
</evidence>
<protein>
    <recommendedName>
        <fullName evidence="5">DNA methylase N-4/N-6 domain-containing protein</fullName>
    </recommendedName>
</protein>
<evidence type="ECO:0000256" key="4">
    <source>
        <dbReference type="ARBA" id="ARBA00022747"/>
    </source>
</evidence>